<dbReference type="InterPro" id="IPR023045">
    <property type="entry name" value="MoaC"/>
</dbReference>
<dbReference type="NCBIfam" id="NF006870">
    <property type="entry name" value="PRK09364.1"/>
    <property type="match status" value="1"/>
</dbReference>
<evidence type="ECO:0000256" key="6">
    <source>
        <dbReference type="HAMAP-Rule" id="MF_01224"/>
    </source>
</evidence>
<dbReference type="AlphaFoldDB" id="A0A161WR63"/>
<dbReference type="SUPFAM" id="SSF55040">
    <property type="entry name" value="Molybdenum cofactor biosynthesis protein C, MoaC"/>
    <property type="match status" value="1"/>
</dbReference>
<dbReference type="GO" id="GO:0061799">
    <property type="term" value="F:cyclic pyranopterin monophosphate synthase activity"/>
    <property type="evidence" value="ECO:0007669"/>
    <property type="project" value="UniProtKB-UniRule"/>
</dbReference>
<reference evidence="8 9" key="1">
    <citation type="submission" date="2016-04" db="EMBL/GenBank/DDBJ databases">
        <title>Genome sequence of Clostridium magnum DSM 2767.</title>
        <authorList>
            <person name="Poehlein A."/>
            <person name="Uhlig R."/>
            <person name="Fischer R."/>
            <person name="Bahl H."/>
            <person name="Daniel R."/>
        </authorList>
    </citation>
    <scope>NUCLEOTIDE SEQUENCE [LARGE SCALE GENOMIC DNA]</scope>
    <source>
        <strain evidence="8 9">DSM 2767</strain>
    </source>
</reference>
<comment type="subunit">
    <text evidence="6">Homohexamer; trimer of dimers.</text>
</comment>
<dbReference type="InterPro" id="IPR002820">
    <property type="entry name" value="Mopterin_CF_biosynth-C_dom"/>
</dbReference>
<evidence type="ECO:0000256" key="2">
    <source>
        <dbReference type="ARBA" id="ARBA00005046"/>
    </source>
</evidence>
<dbReference type="CDD" id="cd01420">
    <property type="entry name" value="MoaC_PE"/>
    <property type="match status" value="1"/>
</dbReference>
<keyword evidence="9" id="KW-1185">Reference proteome</keyword>
<evidence type="ECO:0000259" key="7">
    <source>
        <dbReference type="Pfam" id="PF01967"/>
    </source>
</evidence>
<evidence type="ECO:0000256" key="1">
    <source>
        <dbReference type="ARBA" id="ARBA00001637"/>
    </source>
</evidence>
<comment type="pathway">
    <text evidence="2 6">Cofactor biosynthesis; molybdopterin biosynthesis.</text>
</comment>
<keyword evidence="4 6" id="KW-0501">Molybdenum cofactor biosynthesis</keyword>
<dbReference type="Pfam" id="PF01967">
    <property type="entry name" value="MoaC"/>
    <property type="match status" value="1"/>
</dbReference>
<protein>
    <recommendedName>
        <fullName evidence="3 6">Cyclic pyranopterin monophosphate synthase</fullName>
        <ecNumber evidence="3 6">4.6.1.17</ecNumber>
    </recommendedName>
    <alternativeName>
        <fullName evidence="6">Molybdenum cofactor biosynthesis protein C</fullName>
    </alternativeName>
</protein>
<feature type="binding site" evidence="6">
    <location>
        <begin position="111"/>
        <end position="112"/>
    </location>
    <ligand>
        <name>substrate</name>
    </ligand>
</feature>
<dbReference type="HAMAP" id="MF_01224_B">
    <property type="entry name" value="MoaC_B"/>
    <property type="match status" value="1"/>
</dbReference>
<evidence type="ECO:0000313" key="8">
    <source>
        <dbReference type="EMBL" id="KZL89198.1"/>
    </source>
</evidence>
<proteinExistence type="inferred from homology"/>
<dbReference type="OrthoDB" id="9794429at2"/>
<dbReference type="PANTHER" id="PTHR22960">
    <property type="entry name" value="MOLYBDOPTERIN COFACTOR SYNTHESIS PROTEIN A"/>
    <property type="match status" value="1"/>
</dbReference>
<dbReference type="InterPro" id="IPR050105">
    <property type="entry name" value="MoCo_biosynth_MoaA/MoaC"/>
</dbReference>
<feature type="binding site" evidence="6">
    <location>
        <begin position="74"/>
        <end position="76"/>
    </location>
    <ligand>
        <name>substrate</name>
    </ligand>
</feature>
<dbReference type="RefSeq" id="WP_066629639.1">
    <property type="nucleotide sequence ID" value="NZ_FQXL01000057.1"/>
</dbReference>
<gene>
    <name evidence="8" type="primary">moaC_2</name>
    <name evidence="6" type="synonym">moaC</name>
    <name evidence="8" type="ORF">CLMAG_54160</name>
</gene>
<dbReference type="EC" id="4.6.1.17" evidence="3 6"/>
<feature type="domain" description="Molybdopterin cofactor biosynthesis C (MoaC)" evidence="7">
    <location>
        <begin position="14"/>
        <end position="148"/>
    </location>
</feature>
<organism evidence="8 9">
    <name type="scientific">Clostridium magnum DSM 2767</name>
    <dbReference type="NCBI Taxonomy" id="1121326"/>
    <lineage>
        <taxon>Bacteria</taxon>
        <taxon>Bacillati</taxon>
        <taxon>Bacillota</taxon>
        <taxon>Clostridia</taxon>
        <taxon>Eubacteriales</taxon>
        <taxon>Clostridiaceae</taxon>
        <taxon>Clostridium</taxon>
    </lineage>
</organism>
<name>A0A161WR63_9CLOT</name>
<accession>A0A161WR63</accession>
<sequence length="156" mass="16912">MELTHLNEKGNARMVDVGEKQDTKREATAQAVVTMKEETLSLIISGKVKKGDVFSCARIAGIMAAKKTYELIPMCHSLPISGIELELLPEPPNKVRILATAKCVYRTGIEMEVLTAASVAALTVYDMCKAVDKGMEIGDIVLLKKTGGKSGDFVRK</sequence>
<dbReference type="PANTHER" id="PTHR22960:SF29">
    <property type="entry name" value="CYCLIC PYRANOPTERIN MONOPHOSPHATE SYNTHASE"/>
    <property type="match status" value="1"/>
</dbReference>
<dbReference type="UniPathway" id="UPA00344"/>
<evidence type="ECO:0000256" key="5">
    <source>
        <dbReference type="ARBA" id="ARBA00023239"/>
    </source>
</evidence>
<comment type="function">
    <text evidence="6">Catalyzes the conversion of (8S)-3',8-cyclo-7,8-dihydroguanosine 5'-triphosphate to cyclic pyranopterin monophosphate (cPMP).</text>
</comment>
<dbReference type="Gene3D" id="3.30.70.640">
    <property type="entry name" value="Molybdopterin cofactor biosynthesis C (MoaC) domain"/>
    <property type="match status" value="1"/>
</dbReference>
<comment type="catalytic activity">
    <reaction evidence="1 6">
        <text>(8S)-3',8-cyclo-7,8-dihydroguanosine 5'-triphosphate = cyclic pyranopterin phosphate + diphosphate</text>
        <dbReference type="Rhea" id="RHEA:49580"/>
        <dbReference type="ChEBI" id="CHEBI:33019"/>
        <dbReference type="ChEBI" id="CHEBI:59648"/>
        <dbReference type="ChEBI" id="CHEBI:131766"/>
        <dbReference type="EC" id="4.6.1.17"/>
    </reaction>
</comment>
<dbReference type="GO" id="GO:0006777">
    <property type="term" value="P:Mo-molybdopterin cofactor biosynthetic process"/>
    <property type="evidence" value="ECO:0007669"/>
    <property type="project" value="UniProtKB-UniRule"/>
</dbReference>
<dbReference type="NCBIfam" id="TIGR00581">
    <property type="entry name" value="moaC"/>
    <property type="match status" value="1"/>
</dbReference>
<evidence type="ECO:0000313" key="9">
    <source>
        <dbReference type="Proteomes" id="UP000076603"/>
    </source>
</evidence>
<evidence type="ECO:0000256" key="4">
    <source>
        <dbReference type="ARBA" id="ARBA00023150"/>
    </source>
</evidence>
<dbReference type="Proteomes" id="UP000076603">
    <property type="component" value="Unassembled WGS sequence"/>
</dbReference>
<comment type="caution">
    <text evidence="8">The sequence shown here is derived from an EMBL/GenBank/DDBJ whole genome shotgun (WGS) entry which is preliminary data.</text>
</comment>
<dbReference type="InterPro" id="IPR047594">
    <property type="entry name" value="MoaC_bact/euk"/>
</dbReference>
<comment type="similarity">
    <text evidence="6">Belongs to the MoaC family.</text>
</comment>
<dbReference type="PATRIC" id="fig|1121326.3.peg.5485"/>
<dbReference type="EMBL" id="LWAE01000010">
    <property type="protein sequence ID" value="KZL89198.1"/>
    <property type="molecule type" value="Genomic_DNA"/>
</dbReference>
<keyword evidence="5 6" id="KW-0456">Lyase</keyword>
<dbReference type="InterPro" id="IPR036522">
    <property type="entry name" value="MoaC_sf"/>
</dbReference>
<evidence type="ECO:0000256" key="3">
    <source>
        <dbReference type="ARBA" id="ARBA00012575"/>
    </source>
</evidence>
<feature type="active site" evidence="6">
    <location>
        <position position="126"/>
    </location>
</feature>
<dbReference type="STRING" id="1121326.CLMAG_54160"/>